<comment type="caution">
    <text evidence="2">The sequence shown here is derived from an EMBL/GenBank/DDBJ whole genome shotgun (WGS) entry which is preliminary data.</text>
</comment>
<name>A0AAW1XGV2_RUBAR</name>
<keyword evidence="1" id="KW-0472">Membrane</keyword>
<evidence type="ECO:0000256" key="1">
    <source>
        <dbReference type="SAM" id="Phobius"/>
    </source>
</evidence>
<keyword evidence="3" id="KW-1185">Reference proteome</keyword>
<protein>
    <submittedName>
        <fullName evidence="2">Uncharacterized protein</fullName>
    </submittedName>
</protein>
<organism evidence="2 3">
    <name type="scientific">Rubus argutus</name>
    <name type="common">Southern blackberry</name>
    <dbReference type="NCBI Taxonomy" id="59490"/>
    <lineage>
        <taxon>Eukaryota</taxon>
        <taxon>Viridiplantae</taxon>
        <taxon>Streptophyta</taxon>
        <taxon>Embryophyta</taxon>
        <taxon>Tracheophyta</taxon>
        <taxon>Spermatophyta</taxon>
        <taxon>Magnoliopsida</taxon>
        <taxon>eudicotyledons</taxon>
        <taxon>Gunneridae</taxon>
        <taxon>Pentapetalae</taxon>
        <taxon>rosids</taxon>
        <taxon>fabids</taxon>
        <taxon>Rosales</taxon>
        <taxon>Rosaceae</taxon>
        <taxon>Rosoideae</taxon>
        <taxon>Rosoideae incertae sedis</taxon>
        <taxon>Rubus</taxon>
    </lineage>
</organism>
<evidence type="ECO:0000313" key="2">
    <source>
        <dbReference type="EMBL" id="KAK9934967.1"/>
    </source>
</evidence>
<proteinExistence type="predicted"/>
<evidence type="ECO:0000313" key="3">
    <source>
        <dbReference type="Proteomes" id="UP001457282"/>
    </source>
</evidence>
<dbReference type="AlphaFoldDB" id="A0AAW1XGV2"/>
<feature type="transmembrane region" description="Helical" evidence="1">
    <location>
        <begin position="20"/>
        <end position="44"/>
    </location>
</feature>
<dbReference type="EMBL" id="JBEDUW010000004">
    <property type="protein sequence ID" value="KAK9934967.1"/>
    <property type="molecule type" value="Genomic_DNA"/>
</dbReference>
<dbReference type="Proteomes" id="UP001457282">
    <property type="component" value="Unassembled WGS sequence"/>
</dbReference>
<sequence length="124" mass="14430">MPSTSVRQYLLFRQKKNSSGGLVIILSSFLCLFLLLLALIKIFLTQWWTPTRLQRSMGRQGIKGPSYRLVHGNTKQILDMKNEAIRRSKSLSHDLFPLVLPHYNSWVKMYGKIFFNGMVLNLSW</sequence>
<keyword evidence="1" id="KW-1133">Transmembrane helix</keyword>
<keyword evidence="1" id="KW-0812">Transmembrane</keyword>
<gene>
    <name evidence="2" type="ORF">M0R45_022086</name>
</gene>
<accession>A0AAW1XGV2</accession>
<reference evidence="2 3" key="1">
    <citation type="journal article" date="2023" name="G3 (Bethesda)">
        <title>A chromosome-length genome assembly and annotation of blackberry (Rubus argutus, cv. 'Hillquist').</title>
        <authorList>
            <person name="Bruna T."/>
            <person name="Aryal R."/>
            <person name="Dudchenko O."/>
            <person name="Sargent D.J."/>
            <person name="Mead D."/>
            <person name="Buti M."/>
            <person name="Cavallini A."/>
            <person name="Hytonen T."/>
            <person name="Andres J."/>
            <person name="Pham M."/>
            <person name="Weisz D."/>
            <person name="Mascagni F."/>
            <person name="Usai G."/>
            <person name="Natali L."/>
            <person name="Bassil N."/>
            <person name="Fernandez G.E."/>
            <person name="Lomsadze A."/>
            <person name="Armour M."/>
            <person name="Olukolu B."/>
            <person name="Poorten T."/>
            <person name="Britton C."/>
            <person name="Davik J."/>
            <person name="Ashrafi H."/>
            <person name="Aiden E.L."/>
            <person name="Borodovsky M."/>
            <person name="Worthington M."/>
        </authorList>
    </citation>
    <scope>NUCLEOTIDE SEQUENCE [LARGE SCALE GENOMIC DNA]</scope>
    <source>
        <strain evidence="2">PI 553951</strain>
    </source>
</reference>